<dbReference type="Proteomes" id="UP001597227">
    <property type="component" value="Unassembled WGS sequence"/>
</dbReference>
<dbReference type="EMBL" id="JBHUEK010000031">
    <property type="protein sequence ID" value="MFD1781082.1"/>
    <property type="molecule type" value="Genomic_DNA"/>
</dbReference>
<evidence type="ECO:0000313" key="3">
    <source>
        <dbReference type="EMBL" id="MFD1781082.1"/>
    </source>
</evidence>
<sequence length="356" mass="38559">MRKITKSAIAATVVTSTVLLSGCGLFGGEEEVKQMDPPKNEAVDETVAKGDNSETEATEATDQEEATTETVKRDLYLIDNSGLVVPYTVDLPKTDAAARQVLEYLVAGGPLNEMLPDGFRAVIPQDTVVDVKLEDGTITADFSKEFGTYNPEDEAKILQAITWTLTQFDNVNNVVISVNGYKLDEMPVNSTPIPTDLSRADGINIDNSGVVDITNSRPVTLYFYVQNEDAEYYVPVTKRIENTGDDRVSAVVNALIDGPNMSSNLISEIHQDVKLLGAKVEDGNVTLDFNEAIFGSFNEKMISKHVINSLVLSLTEQPEVKSVAITVNGSEDVVTEDGKSLTEPVTRPANVNTGSF</sequence>
<evidence type="ECO:0000259" key="2">
    <source>
        <dbReference type="SMART" id="SM00909"/>
    </source>
</evidence>
<feature type="compositionally biased region" description="Basic and acidic residues" evidence="1">
    <location>
        <begin position="31"/>
        <end position="52"/>
    </location>
</feature>
<keyword evidence="4" id="KW-1185">Reference proteome</keyword>
<gene>
    <name evidence="3" type="ORF">ACFSFW_20720</name>
</gene>
<feature type="domain" description="GerMN" evidence="2">
    <location>
        <begin position="98"/>
        <end position="187"/>
    </location>
</feature>
<protein>
    <submittedName>
        <fullName evidence="3">GerMN domain-containing protein</fullName>
    </submittedName>
</protein>
<feature type="domain" description="GerMN" evidence="2">
    <location>
        <begin position="248"/>
        <end position="336"/>
    </location>
</feature>
<organism evidence="3 4">
    <name type="scientific">Fredinandcohnia salidurans</name>
    <dbReference type="NCBI Taxonomy" id="2595041"/>
    <lineage>
        <taxon>Bacteria</taxon>
        <taxon>Bacillati</taxon>
        <taxon>Bacillota</taxon>
        <taxon>Bacilli</taxon>
        <taxon>Bacillales</taxon>
        <taxon>Bacillaceae</taxon>
        <taxon>Fredinandcohnia</taxon>
    </lineage>
</organism>
<name>A0ABW4MT45_9BACI</name>
<dbReference type="PROSITE" id="PS51257">
    <property type="entry name" value="PROKAR_LIPOPROTEIN"/>
    <property type="match status" value="1"/>
</dbReference>
<reference evidence="4" key="1">
    <citation type="journal article" date="2019" name="Int. J. Syst. Evol. Microbiol.">
        <title>The Global Catalogue of Microorganisms (GCM) 10K type strain sequencing project: providing services to taxonomists for standard genome sequencing and annotation.</title>
        <authorList>
            <consortium name="The Broad Institute Genomics Platform"/>
            <consortium name="The Broad Institute Genome Sequencing Center for Infectious Disease"/>
            <person name="Wu L."/>
            <person name="Ma J."/>
        </authorList>
    </citation>
    <scope>NUCLEOTIDE SEQUENCE [LARGE SCALE GENOMIC DNA]</scope>
    <source>
        <strain evidence="4">CCUG 15531</strain>
    </source>
</reference>
<dbReference type="Pfam" id="PF10646">
    <property type="entry name" value="Germane"/>
    <property type="match status" value="2"/>
</dbReference>
<dbReference type="SMART" id="SM00909">
    <property type="entry name" value="Germane"/>
    <property type="match status" value="2"/>
</dbReference>
<dbReference type="InterPro" id="IPR019606">
    <property type="entry name" value="GerMN"/>
</dbReference>
<feature type="compositionally biased region" description="Acidic residues" evidence="1">
    <location>
        <begin position="53"/>
        <end position="67"/>
    </location>
</feature>
<dbReference type="RefSeq" id="WP_388041037.1">
    <property type="nucleotide sequence ID" value="NZ_JBHUEK010000031.1"/>
</dbReference>
<evidence type="ECO:0000313" key="4">
    <source>
        <dbReference type="Proteomes" id="UP001597227"/>
    </source>
</evidence>
<accession>A0ABW4MT45</accession>
<comment type="caution">
    <text evidence="3">The sequence shown here is derived from an EMBL/GenBank/DDBJ whole genome shotgun (WGS) entry which is preliminary data.</text>
</comment>
<evidence type="ECO:0000256" key="1">
    <source>
        <dbReference type="SAM" id="MobiDB-lite"/>
    </source>
</evidence>
<feature type="region of interest" description="Disordered" evidence="1">
    <location>
        <begin position="336"/>
        <end position="356"/>
    </location>
</feature>
<proteinExistence type="predicted"/>
<feature type="region of interest" description="Disordered" evidence="1">
    <location>
        <begin position="31"/>
        <end position="68"/>
    </location>
</feature>